<dbReference type="PANTHER" id="PTHR42788">
    <property type="entry name" value="TAURINE IMPORT ATP-BINDING PROTEIN-RELATED"/>
    <property type="match status" value="1"/>
</dbReference>
<evidence type="ECO:0000256" key="2">
    <source>
        <dbReference type="ARBA" id="ARBA00022741"/>
    </source>
</evidence>
<evidence type="ECO:0000259" key="9">
    <source>
        <dbReference type="PROSITE" id="PS50893"/>
    </source>
</evidence>
<proteinExistence type="predicted"/>
<dbReference type="InterPro" id="IPR027417">
    <property type="entry name" value="P-loop_NTPase"/>
</dbReference>
<comment type="caution">
    <text evidence="10">The sequence shown here is derived from an EMBL/GenBank/DDBJ whole genome shotgun (WGS) entry which is preliminary data.</text>
</comment>
<dbReference type="AlphaFoldDB" id="A0A553ZW10"/>
<dbReference type="Proteomes" id="UP000318521">
    <property type="component" value="Unassembled WGS sequence"/>
</dbReference>
<dbReference type="InterPro" id="IPR003593">
    <property type="entry name" value="AAA+_ATPase"/>
</dbReference>
<dbReference type="EMBL" id="VLXZ01000010">
    <property type="protein sequence ID" value="TSB45525.1"/>
    <property type="molecule type" value="Genomic_DNA"/>
</dbReference>
<keyword evidence="1" id="KW-0813">Transport</keyword>
<keyword evidence="4" id="KW-1278">Translocase</keyword>
<evidence type="ECO:0000256" key="6">
    <source>
        <dbReference type="ARBA" id="ARBA00063934"/>
    </source>
</evidence>
<keyword evidence="3 10" id="KW-0067">ATP-binding</keyword>
<organism evidence="10 11">
    <name type="scientific">Alkalicoccobacillus porphyridii</name>
    <dbReference type="NCBI Taxonomy" id="2597270"/>
    <lineage>
        <taxon>Bacteria</taxon>
        <taxon>Bacillati</taxon>
        <taxon>Bacillota</taxon>
        <taxon>Bacilli</taxon>
        <taxon>Bacillales</taxon>
        <taxon>Bacillaceae</taxon>
        <taxon>Alkalicoccobacillus</taxon>
    </lineage>
</organism>
<dbReference type="InterPro" id="IPR050166">
    <property type="entry name" value="ABC_transporter_ATP-bind"/>
</dbReference>
<name>A0A553ZW10_9BACI</name>
<gene>
    <name evidence="10" type="ORF">FN960_15240</name>
</gene>
<dbReference type="SUPFAM" id="SSF52540">
    <property type="entry name" value="P-loop containing nucleoside triphosphate hydrolases"/>
    <property type="match status" value="1"/>
</dbReference>
<dbReference type="GO" id="GO:0015418">
    <property type="term" value="F:ABC-type quaternary ammonium compound transporting activity"/>
    <property type="evidence" value="ECO:0007669"/>
    <property type="project" value="UniProtKB-EC"/>
</dbReference>
<evidence type="ECO:0000256" key="4">
    <source>
        <dbReference type="ARBA" id="ARBA00022967"/>
    </source>
</evidence>
<reference evidence="10 11" key="1">
    <citation type="submission" date="2019-07" db="EMBL/GenBank/DDBJ databases">
        <authorList>
            <person name="Park Y.J."/>
            <person name="Jeong S.E."/>
            <person name="Jung H.S."/>
        </authorList>
    </citation>
    <scope>NUCLEOTIDE SEQUENCE [LARGE SCALE GENOMIC DNA]</scope>
    <source>
        <strain evidence="11">P16(2019)</strain>
    </source>
</reference>
<evidence type="ECO:0000313" key="11">
    <source>
        <dbReference type="Proteomes" id="UP000318521"/>
    </source>
</evidence>
<dbReference type="InterPro" id="IPR003439">
    <property type="entry name" value="ABC_transporter-like_ATP-bd"/>
</dbReference>
<evidence type="ECO:0000256" key="7">
    <source>
        <dbReference type="ARBA" id="ARBA00066388"/>
    </source>
</evidence>
<dbReference type="PANTHER" id="PTHR42788:SF13">
    <property type="entry name" value="ALIPHATIC SULFONATES IMPORT ATP-BINDING PROTEIN SSUB"/>
    <property type="match status" value="1"/>
</dbReference>
<dbReference type="CDD" id="cd03293">
    <property type="entry name" value="ABC_NrtD_SsuB_transporters"/>
    <property type="match status" value="1"/>
</dbReference>
<dbReference type="FunFam" id="3.40.50.300:FF:000425">
    <property type="entry name" value="Probable ABC transporter, ATP-binding subunit"/>
    <property type="match status" value="1"/>
</dbReference>
<keyword evidence="2" id="KW-0547">Nucleotide-binding</keyword>
<evidence type="ECO:0000256" key="5">
    <source>
        <dbReference type="ARBA" id="ARBA00052482"/>
    </source>
</evidence>
<dbReference type="PROSITE" id="PS50893">
    <property type="entry name" value="ABC_TRANSPORTER_2"/>
    <property type="match status" value="1"/>
</dbReference>
<comment type="subunit">
    <text evidence="6">The complex is composed of two ATP-binding proteins (OpuCA), two transmembrane proteins (OpuCB and OpuCD) and a solute-binding protein (OpuCC).</text>
</comment>
<sequence length="280" mass="31870">MAQVVLKNIQKEFTKKDVPLTVLKDIDIEINRGEFVSLLGPSGCGKSTLLNLVAGLEKQTSGELTVNGNMIKGPGNDRIVVFQESGLFPWMNVINNVMYGLLIKKIPKAEAKQKAIEILKMVHLVQFQDSYPHELSGGMKQRVAIARALVMDPDILLMDEPFAALDEQTRMVLHRELESIWRKTGKTIIFVTHNIRESLMLSDRILLMGTRPGHIKKEYRVQATRPRDSADSVLVDLERRILRELELEMEKVLKEEMGDDYNYKEDHVSSHPHRNMGSDI</sequence>
<dbReference type="GO" id="GO:0016887">
    <property type="term" value="F:ATP hydrolysis activity"/>
    <property type="evidence" value="ECO:0007669"/>
    <property type="project" value="InterPro"/>
</dbReference>
<dbReference type="RefSeq" id="WP_143849714.1">
    <property type="nucleotide sequence ID" value="NZ_VLXZ01000010.1"/>
</dbReference>
<dbReference type="OrthoDB" id="9802264at2"/>
<evidence type="ECO:0000256" key="8">
    <source>
        <dbReference type="ARBA" id="ARBA00070305"/>
    </source>
</evidence>
<keyword evidence="11" id="KW-1185">Reference proteome</keyword>
<dbReference type="InterPro" id="IPR017871">
    <property type="entry name" value="ABC_transporter-like_CS"/>
</dbReference>
<dbReference type="Pfam" id="PF00005">
    <property type="entry name" value="ABC_tran"/>
    <property type="match status" value="1"/>
</dbReference>
<evidence type="ECO:0000256" key="3">
    <source>
        <dbReference type="ARBA" id="ARBA00022840"/>
    </source>
</evidence>
<dbReference type="SMART" id="SM00382">
    <property type="entry name" value="AAA"/>
    <property type="match status" value="1"/>
</dbReference>
<protein>
    <recommendedName>
        <fullName evidence="8">Carnitine transport ATP-binding protein OpuCA</fullName>
        <ecNumber evidence="7">7.6.2.9</ecNumber>
    </recommendedName>
</protein>
<dbReference type="PROSITE" id="PS00211">
    <property type="entry name" value="ABC_TRANSPORTER_1"/>
    <property type="match status" value="1"/>
</dbReference>
<evidence type="ECO:0000256" key="1">
    <source>
        <dbReference type="ARBA" id="ARBA00022448"/>
    </source>
</evidence>
<evidence type="ECO:0000313" key="10">
    <source>
        <dbReference type="EMBL" id="TSB45525.1"/>
    </source>
</evidence>
<accession>A0A553ZW10</accession>
<dbReference type="Gene3D" id="3.40.50.300">
    <property type="entry name" value="P-loop containing nucleotide triphosphate hydrolases"/>
    <property type="match status" value="1"/>
</dbReference>
<dbReference type="EC" id="7.6.2.9" evidence="7"/>
<comment type="catalytic activity">
    <reaction evidence="5">
        <text>a quaternary ammonium(out) + ATP + H2O = a quaternary ammonium(in) + ADP + phosphate + H(+)</text>
        <dbReference type="Rhea" id="RHEA:11036"/>
        <dbReference type="ChEBI" id="CHEBI:15377"/>
        <dbReference type="ChEBI" id="CHEBI:15378"/>
        <dbReference type="ChEBI" id="CHEBI:30616"/>
        <dbReference type="ChEBI" id="CHEBI:35267"/>
        <dbReference type="ChEBI" id="CHEBI:43474"/>
        <dbReference type="ChEBI" id="CHEBI:456216"/>
        <dbReference type="EC" id="7.6.2.9"/>
    </reaction>
</comment>
<feature type="domain" description="ABC transporter" evidence="9">
    <location>
        <begin position="4"/>
        <end position="237"/>
    </location>
</feature>
<dbReference type="GO" id="GO:0005524">
    <property type="term" value="F:ATP binding"/>
    <property type="evidence" value="ECO:0007669"/>
    <property type="project" value="UniProtKB-KW"/>
</dbReference>